<dbReference type="EMBL" id="RWGY01000007">
    <property type="protein sequence ID" value="TVU37231.1"/>
    <property type="molecule type" value="Genomic_DNA"/>
</dbReference>
<gene>
    <name evidence="1" type="ORF">EJB05_10534</name>
</gene>
<sequence length="158" mass="16834">MSAVNVGLAAASALPAAVHPLVEDAGKENAVSSSRLRLRYSGRVPPALRRLLTVSALLRKAQTAARLCADGHPATAPLAFRPITAGCHPATAPLAFRPITASWGEHSTAYRNAGWLRTPPRPPAFRPASKRKCSNSTKCVLLSKCSEQAILRTYSQNQ</sequence>
<comment type="caution">
    <text evidence="1">The sequence shown here is derived from an EMBL/GenBank/DDBJ whole genome shotgun (WGS) entry which is preliminary data.</text>
</comment>
<proteinExistence type="predicted"/>
<feature type="non-terminal residue" evidence="1">
    <location>
        <position position="1"/>
    </location>
</feature>
<reference evidence="1 2" key="1">
    <citation type="journal article" date="2019" name="Sci. Rep.">
        <title>A high-quality genome of Eragrostis curvula grass provides insights into Poaceae evolution and supports new strategies to enhance forage quality.</title>
        <authorList>
            <person name="Carballo J."/>
            <person name="Santos B.A.C.M."/>
            <person name="Zappacosta D."/>
            <person name="Garbus I."/>
            <person name="Selva J.P."/>
            <person name="Gallo C.A."/>
            <person name="Diaz A."/>
            <person name="Albertini E."/>
            <person name="Caccamo M."/>
            <person name="Echenique V."/>
        </authorList>
    </citation>
    <scope>NUCLEOTIDE SEQUENCE [LARGE SCALE GENOMIC DNA]</scope>
    <source>
        <strain evidence="2">cv. Victoria</strain>
        <tissue evidence="1">Leaf</tissue>
    </source>
</reference>
<protein>
    <submittedName>
        <fullName evidence="1">Uncharacterized protein</fullName>
    </submittedName>
</protein>
<evidence type="ECO:0000313" key="2">
    <source>
        <dbReference type="Proteomes" id="UP000324897"/>
    </source>
</evidence>
<dbReference type="AlphaFoldDB" id="A0A5J9VNP5"/>
<name>A0A5J9VNP5_9POAL</name>
<keyword evidence="2" id="KW-1185">Reference proteome</keyword>
<accession>A0A5J9VNP5</accession>
<evidence type="ECO:0000313" key="1">
    <source>
        <dbReference type="EMBL" id="TVU37231.1"/>
    </source>
</evidence>
<dbReference type="Gramene" id="TVU37231">
    <property type="protein sequence ID" value="TVU37231"/>
    <property type="gene ID" value="EJB05_10534"/>
</dbReference>
<dbReference type="Proteomes" id="UP000324897">
    <property type="component" value="Chromosome 4"/>
</dbReference>
<organism evidence="1 2">
    <name type="scientific">Eragrostis curvula</name>
    <name type="common">weeping love grass</name>
    <dbReference type="NCBI Taxonomy" id="38414"/>
    <lineage>
        <taxon>Eukaryota</taxon>
        <taxon>Viridiplantae</taxon>
        <taxon>Streptophyta</taxon>
        <taxon>Embryophyta</taxon>
        <taxon>Tracheophyta</taxon>
        <taxon>Spermatophyta</taxon>
        <taxon>Magnoliopsida</taxon>
        <taxon>Liliopsida</taxon>
        <taxon>Poales</taxon>
        <taxon>Poaceae</taxon>
        <taxon>PACMAD clade</taxon>
        <taxon>Chloridoideae</taxon>
        <taxon>Eragrostideae</taxon>
        <taxon>Eragrostidinae</taxon>
        <taxon>Eragrostis</taxon>
    </lineage>
</organism>